<gene>
    <name evidence="11" type="ORF">B5M09_013116</name>
</gene>
<dbReference type="PANTHER" id="PTHR11777:SF9">
    <property type="entry name" value="ALANINE--TRNA LIGASE, CYTOPLASMIC"/>
    <property type="match status" value="1"/>
</dbReference>
<evidence type="ECO:0000256" key="9">
    <source>
        <dbReference type="ARBA" id="ARBA00023146"/>
    </source>
</evidence>
<dbReference type="GO" id="GO:0004813">
    <property type="term" value="F:alanine-tRNA ligase activity"/>
    <property type="evidence" value="ECO:0007669"/>
    <property type="project" value="UniProtKB-EC"/>
</dbReference>
<evidence type="ECO:0000256" key="8">
    <source>
        <dbReference type="ARBA" id="ARBA00022917"/>
    </source>
</evidence>
<dbReference type="InterPro" id="IPR018163">
    <property type="entry name" value="Thr/Ala-tRNA-synth_IIc_edit"/>
</dbReference>
<dbReference type="EC" id="6.1.1.7" evidence="2"/>
<keyword evidence="9" id="KW-0030">Aminoacyl-tRNA synthetase</keyword>
<dbReference type="Pfam" id="PF02272">
    <property type="entry name" value="DHHA1"/>
    <property type="match status" value="1"/>
</dbReference>
<evidence type="ECO:0000256" key="5">
    <source>
        <dbReference type="ARBA" id="ARBA00022741"/>
    </source>
</evidence>
<feature type="non-terminal residue" evidence="11">
    <location>
        <position position="1"/>
    </location>
</feature>
<dbReference type="GO" id="GO:0005524">
    <property type="term" value="F:ATP binding"/>
    <property type="evidence" value="ECO:0007669"/>
    <property type="project" value="UniProtKB-KW"/>
</dbReference>
<dbReference type="InterPro" id="IPR050058">
    <property type="entry name" value="Ala-tRNA_ligase"/>
</dbReference>
<evidence type="ECO:0000256" key="3">
    <source>
        <dbReference type="ARBA" id="ARBA00022555"/>
    </source>
</evidence>
<dbReference type="FunFam" id="3.30.980.10:FF:000004">
    <property type="entry name" value="Alanine--tRNA ligase, cytoplasmic"/>
    <property type="match status" value="1"/>
</dbReference>
<dbReference type="Pfam" id="PF07973">
    <property type="entry name" value="tRNA_SAD"/>
    <property type="match status" value="1"/>
</dbReference>
<evidence type="ECO:0000313" key="12">
    <source>
        <dbReference type="Proteomes" id="UP000284702"/>
    </source>
</evidence>
<evidence type="ECO:0000259" key="10">
    <source>
        <dbReference type="PROSITE" id="PS50860"/>
    </source>
</evidence>
<dbReference type="EMBL" id="MZMZ02000539">
    <property type="protein sequence ID" value="RQM30781.1"/>
    <property type="molecule type" value="Genomic_DNA"/>
</dbReference>
<reference evidence="11" key="1">
    <citation type="submission" date="2018-07" db="EMBL/GenBank/DDBJ databases">
        <title>Annotation of Aphanomyces astaci genome assembly.</title>
        <authorList>
            <person name="Studholme D.J."/>
        </authorList>
    </citation>
    <scope>NUCLEOTIDE SEQUENCE [LARGE SCALE GENOMIC DNA]</scope>
    <source>
        <strain evidence="11">Pc</strain>
    </source>
</reference>
<keyword evidence="7" id="KW-0694">RNA-binding</keyword>
<evidence type="ECO:0000256" key="7">
    <source>
        <dbReference type="ARBA" id="ARBA00022884"/>
    </source>
</evidence>
<comment type="similarity">
    <text evidence="1">Belongs to the class-II aminoacyl-tRNA synthetase family.</text>
</comment>
<organism evidence="11 12">
    <name type="scientific">Aphanomyces astaci</name>
    <name type="common">Crayfish plague agent</name>
    <dbReference type="NCBI Taxonomy" id="112090"/>
    <lineage>
        <taxon>Eukaryota</taxon>
        <taxon>Sar</taxon>
        <taxon>Stramenopiles</taxon>
        <taxon>Oomycota</taxon>
        <taxon>Saprolegniomycetes</taxon>
        <taxon>Saprolegniales</taxon>
        <taxon>Verrucalvaceae</taxon>
        <taxon>Aphanomyces</taxon>
    </lineage>
</organism>
<keyword evidence="8" id="KW-0648">Protein biosynthesis</keyword>
<accession>A0A425DNK8</accession>
<evidence type="ECO:0000256" key="4">
    <source>
        <dbReference type="ARBA" id="ARBA00022598"/>
    </source>
</evidence>
<dbReference type="SUPFAM" id="SSF55186">
    <property type="entry name" value="ThrRS/AlaRS common domain"/>
    <property type="match status" value="1"/>
</dbReference>
<dbReference type="InterPro" id="IPR018165">
    <property type="entry name" value="Ala-tRNA-synth_IIc_core"/>
</dbReference>
<dbReference type="SMART" id="SM00863">
    <property type="entry name" value="tRNA_SAD"/>
    <property type="match status" value="1"/>
</dbReference>
<dbReference type="GO" id="GO:0006419">
    <property type="term" value="P:alanyl-tRNA aminoacylation"/>
    <property type="evidence" value="ECO:0007669"/>
    <property type="project" value="InterPro"/>
</dbReference>
<evidence type="ECO:0000256" key="2">
    <source>
        <dbReference type="ARBA" id="ARBA00013168"/>
    </source>
</evidence>
<keyword evidence="12" id="KW-1185">Reference proteome</keyword>
<evidence type="ECO:0000313" key="11">
    <source>
        <dbReference type="EMBL" id="RQM30781.1"/>
    </source>
</evidence>
<keyword evidence="6" id="KW-0067">ATP-binding</keyword>
<dbReference type="Gene3D" id="3.30.980.10">
    <property type="entry name" value="Threonyl-trna Synthetase, Chain A, domain 2"/>
    <property type="match status" value="1"/>
</dbReference>
<dbReference type="GO" id="GO:0000049">
    <property type="term" value="F:tRNA binding"/>
    <property type="evidence" value="ECO:0007669"/>
    <property type="project" value="UniProtKB-KW"/>
</dbReference>
<keyword evidence="5" id="KW-0547">Nucleotide-binding</keyword>
<feature type="domain" description="Alanyl-transfer RNA synthetases family profile" evidence="10">
    <location>
        <begin position="1"/>
        <end position="113"/>
    </location>
</feature>
<protein>
    <recommendedName>
        <fullName evidence="2">alanine--tRNA ligase</fullName>
        <ecNumber evidence="2">6.1.1.7</ecNumber>
    </recommendedName>
</protein>
<sequence>IAAVETICKDVISQELPVYVESAPQAHAKRIQGLRAVFGETYPDQVRVVSIGAAIPSVRHLVNTSHVEFCGGTHLTNTKEAVSFALFEEGAVAKGIRRISAYTGDAAKQADARADDLQKHLDDLAKLPVVDIVTSVAAFRPVLDTALISLPRKEALKHQLNNLIDKIKAWQKDEAAARAAAGFIVLSLDVGAEAKLGRELLDAAVQVHPDGSFFIFSVDADRTKTAGFAQVSAKHHAAKGLDAKSWVNTAMASLGGKGGGKDPLTATGQAKTVQGLDDAIAAAKAFVH</sequence>
<evidence type="ECO:0000256" key="6">
    <source>
        <dbReference type="ARBA" id="ARBA00022840"/>
    </source>
</evidence>
<dbReference type="InterPro" id="IPR003156">
    <property type="entry name" value="DHHA1_dom"/>
</dbReference>
<proteinExistence type="inferred from homology"/>
<dbReference type="PANTHER" id="PTHR11777">
    <property type="entry name" value="ALANYL-TRNA SYNTHETASE"/>
    <property type="match status" value="1"/>
</dbReference>
<keyword evidence="3" id="KW-0820">tRNA-binding</keyword>
<comment type="caution">
    <text evidence="11">The sequence shown here is derived from an EMBL/GenBank/DDBJ whole genome shotgun (WGS) entry which is preliminary data.</text>
</comment>
<dbReference type="Proteomes" id="UP000284702">
    <property type="component" value="Unassembled WGS sequence"/>
</dbReference>
<dbReference type="InterPro" id="IPR012947">
    <property type="entry name" value="tRNA_SAD"/>
</dbReference>
<dbReference type="PROSITE" id="PS50860">
    <property type="entry name" value="AA_TRNA_LIGASE_II_ALA"/>
    <property type="match status" value="1"/>
</dbReference>
<keyword evidence="4" id="KW-0436">Ligase</keyword>
<dbReference type="GO" id="GO:0005739">
    <property type="term" value="C:mitochondrion"/>
    <property type="evidence" value="ECO:0007669"/>
    <property type="project" value="TreeGrafter"/>
</dbReference>
<dbReference type="Gene3D" id="3.10.310.40">
    <property type="match status" value="1"/>
</dbReference>
<dbReference type="AlphaFoldDB" id="A0A425DNK8"/>
<dbReference type="GO" id="GO:0002161">
    <property type="term" value="F:aminoacyl-tRNA deacylase activity"/>
    <property type="evidence" value="ECO:0007669"/>
    <property type="project" value="TreeGrafter"/>
</dbReference>
<evidence type="ECO:0000256" key="1">
    <source>
        <dbReference type="ARBA" id="ARBA00008226"/>
    </source>
</evidence>
<name>A0A425DNK8_APHAT</name>